<dbReference type="PROSITE" id="PS50893">
    <property type="entry name" value="ABC_TRANSPORTER_2"/>
    <property type="match status" value="1"/>
</dbReference>
<dbReference type="InterPro" id="IPR039421">
    <property type="entry name" value="Type_1_exporter"/>
</dbReference>
<feature type="transmembrane region" description="Helical" evidence="7">
    <location>
        <begin position="128"/>
        <end position="150"/>
    </location>
</feature>
<dbReference type="Gene3D" id="1.20.1560.10">
    <property type="entry name" value="ABC transporter type 1, transmembrane domain"/>
    <property type="match status" value="1"/>
</dbReference>
<gene>
    <name evidence="10" type="ORF">IAC61_05325</name>
</gene>
<dbReference type="SMART" id="SM00382">
    <property type="entry name" value="AAA"/>
    <property type="match status" value="1"/>
</dbReference>
<dbReference type="GO" id="GO:0015421">
    <property type="term" value="F:ABC-type oligopeptide transporter activity"/>
    <property type="evidence" value="ECO:0007669"/>
    <property type="project" value="TreeGrafter"/>
</dbReference>
<reference evidence="10" key="1">
    <citation type="submission" date="2020-10" db="EMBL/GenBank/DDBJ databases">
        <authorList>
            <person name="Gilroy R."/>
        </authorList>
    </citation>
    <scope>NUCLEOTIDE SEQUENCE</scope>
    <source>
        <strain evidence="10">17113</strain>
    </source>
</reference>
<dbReference type="InterPro" id="IPR011527">
    <property type="entry name" value="ABC1_TM_dom"/>
</dbReference>
<evidence type="ECO:0000256" key="3">
    <source>
        <dbReference type="ARBA" id="ARBA00022741"/>
    </source>
</evidence>
<dbReference type="PROSITE" id="PS50929">
    <property type="entry name" value="ABC_TM1F"/>
    <property type="match status" value="1"/>
</dbReference>
<keyword evidence="6 7" id="KW-0472">Membrane</keyword>
<reference evidence="10" key="2">
    <citation type="journal article" date="2021" name="PeerJ">
        <title>Extensive microbial diversity within the chicken gut microbiome revealed by metagenomics and culture.</title>
        <authorList>
            <person name="Gilroy R."/>
            <person name="Ravi A."/>
            <person name="Getino M."/>
            <person name="Pursley I."/>
            <person name="Horton D.L."/>
            <person name="Alikhan N.F."/>
            <person name="Baker D."/>
            <person name="Gharbi K."/>
            <person name="Hall N."/>
            <person name="Watson M."/>
            <person name="Adriaenssens E.M."/>
            <person name="Foster-Nyarko E."/>
            <person name="Jarju S."/>
            <person name="Secka A."/>
            <person name="Antonio M."/>
            <person name="Oren A."/>
            <person name="Chaudhuri R.R."/>
            <person name="La Ragione R."/>
            <person name="Hildebrand F."/>
            <person name="Pallen M.J."/>
        </authorList>
    </citation>
    <scope>NUCLEOTIDE SEQUENCE</scope>
    <source>
        <strain evidence="10">17113</strain>
    </source>
</reference>
<keyword evidence="4 10" id="KW-0067">ATP-binding</keyword>
<feature type="domain" description="ABC transporter" evidence="8">
    <location>
        <begin position="338"/>
        <end position="571"/>
    </location>
</feature>
<dbReference type="AlphaFoldDB" id="A0A9D9DIB7"/>
<dbReference type="PANTHER" id="PTHR43394:SF1">
    <property type="entry name" value="ATP-BINDING CASSETTE SUB-FAMILY B MEMBER 10, MITOCHONDRIAL"/>
    <property type="match status" value="1"/>
</dbReference>
<dbReference type="GO" id="GO:0005886">
    <property type="term" value="C:plasma membrane"/>
    <property type="evidence" value="ECO:0007669"/>
    <property type="project" value="UniProtKB-SubCell"/>
</dbReference>
<dbReference type="CDD" id="cd18547">
    <property type="entry name" value="ABC_6TM_Tm288_like"/>
    <property type="match status" value="1"/>
</dbReference>
<feature type="transmembrane region" description="Helical" evidence="7">
    <location>
        <begin position="156"/>
        <end position="176"/>
    </location>
</feature>
<feature type="transmembrane region" description="Helical" evidence="7">
    <location>
        <begin position="248"/>
        <end position="266"/>
    </location>
</feature>
<evidence type="ECO:0000259" key="9">
    <source>
        <dbReference type="PROSITE" id="PS50929"/>
    </source>
</evidence>
<comment type="caution">
    <text evidence="10">The sequence shown here is derived from an EMBL/GenBank/DDBJ whole genome shotgun (WGS) entry which is preliminary data.</text>
</comment>
<name>A0A9D9DIB7_9FIRM</name>
<dbReference type="InterPro" id="IPR003593">
    <property type="entry name" value="AAA+_ATPase"/>
</dbReference>
<evidence type="ECO:0000259" key="8">
    <source>
        <dbReference type="PROSITE" id="PS50893"/>
    </source>
</evidence>
<dbReference type="InterPro" id="IPR027417">
    <property type="entry name" value="P-loop_NTPase"/>
</dbReference>
<dbReference type="GO" id="GO:0005524">
    <property type="term" value="F:ATP binding"/>
    <property type="evidence" value="ECO:0007669"/>
    <property type="project" value="UniProtKB-KW"/>
</dbReference>
<dbReference type="PANTHER" id="PTHR43394">
    <property type="entry name" value="ATP-DEPENDENT PERMEASE MDL1, MITOCHONDRIAL"/>
    <property type="match status" value="1"/>
</dbReference>
<organism evidence="10 11">
    <name type="scientific">Candidatus Alloenteromonas pullistercoris</name>
    <dbReference type="NCBI Taxonomy" id="2840785"/>
    <lineage>
        <taxon>Bacteria</taxon>
        <taxon>Bacillati</taxon>
        <taxon>Bacillota</taxon>
        <taxon>Bacillota incertae sedis</taxon>
        <taxon>Candidatus Alloenteromonas</taxon>
    </lineage>
</organism>
<sequence>MKRKRIALILPYLKGSYGLSLACLLFATLSVGAKMAIPFLTGMAIDHLEEGNFDIAYLLFACLGLLLVGSLFRYLFDMSLSFLGNRVVKKMRDELYGKYLRAPISYIDSSSHGDLIQRLIADVENVQTGLITGAGALFEGVIMIVATLAFMFYLHYLLALLVVLLTPISVVVSKFISSRNKRYFATQSKKRGVLNANGLESMNNLESIKAYGLSARREKELEEVNLAVTDANFKASFAASWINPGTRLVNNLIYGLVILVGAYLVIAEVDLGVAFSVGALSSFLTYALQYMTPFNEIADAASDVFYALTSLYRIDEALSSPDDLDEGKKEIDGSIDSLEAKGIDFSYAPGQKIISNFNLDVYKGHKIALVGPTGCGKTTVINLLMRFYDADKGGFYFNGIDSRELSKKMMRSHIGMVLQDSYLKHGTVRENIALARPESSFEEVVEAAKKARADDFIRRLPQGYDTVVGNNSGLSMGEKQLLCVARIILDAPEIVLLDEATSNIDLLTELRLSKAFDELMKGKTSLVVAHRLSTIKNADYILVMKKGEIVESGNFQELMELNGFFAELYNSQLS</sequence>
<dbReference type="Pfam" id="PF00005">
    <property type="entry name" value="ABC_tran"/>
    <property type="match status" value="1"/>
</dbReference>
<proteinExistence type="predicted"/>
<dbReference type="Gene3D" id="3.40.50.300">
    <property type="entry name" value="P-loop containing nucleotide triphosphate hydrolases"/>
    <property type="match status" value="1"/>
</dbReference>
<dbReference type="SUPFAM" id="SSF90123">
    <property type="entry name" value="ABC transporter transmembrane region"/>
    <property type="match status" value="1"/>
</dbReference>
<evidence type="ECO:0000256" key="5">
    <source>
        <dbReference type="ARBA" id="ARBA00022989"/>
    </source>
</evidence>
<dbReference type="EMBL" id="JADINA010000033">
    <property type="protein sequence ID" value="MBO8426715.1"/>
    <property type="molecule type" value="Genomic_DNA"/>
</dbReference>
<dbReference type="FunFam" id="3.40.50.300:FF:000218">
    <property type="entry name" value="Multidrug ABC transporter ATP-binding protein"/>
    <property type="match status" value="1"/>
</dbReference>
<evidence type="ECO:0000256" key="4">
    <source>
        <dbReference type="ARBA" id="ARBA00022840"/>
    </source>
</evidence>
<keyword evidence="2 7" id="KW-0812">Transmembrane</keyword>
<dbReference type="Pfam" id="PF00664">
    <property type="entry name" value="ABC_membrane"/>
    <property type="match status" value="1"/>
</dbReference>
<evidence type="ECO:0000256" key="6">
    <source>
        <dbReference type="ARBA" id="ARBA00023136"/>
    </source>
</evidence>
<dbReference type="SUPFAM" id="SSF52540">
    <property type="entry name" value="P-loop containing nucleoside triphosphate hydrolases"/>
    <property type="match status" value="1"/>
</dbReference>
<evidence type="ECO:0000313" key="10">
    <source>
        <dbReference type="EMBL" id="MBO8426715.1"/>
    </source>
</evidence>
<dbReference type="GO" id="GO:0016887">
    <property type="term" value="F:ATP hydrolysis activity"/>
    <property type="evidence" value="ECO:0007669"/>
    <property type="project" value="InterPro"/>
</dbReference>
<dbReference type="InterPro" id="IPR003439">
    <property type="entry name" value="ABC_transporter-like_ATP-bd"/>
</dbReference>
<evidence type="ECO:0000256" key="2">
    <source>
        <dbReference type="ARBA" id="ARBA00022692"/>
    </source>
</evidence>
<protein>
    <submittedName>
        <fullName evidence="10">ABC transporter ATP-binding protein</fullName>
    </submittedName>
</protein>
<evidence type="ECO:0000313" key="11">
    <source>
        <dbReference type="Proteomes" id="UP000823634"/>
    </source>
</evidence>
<feature type="domain" description="ABC transmembrane type-1" evidence="9">
    <location>
        <begin position="21"/>
        <end position="304"/>
    </location>
</feature>
<dbReference type="InterPro" id="IPR036640">
    <property type="entry name" value="ABC1_TM_sf"/>
</dbReference>
<comment type="subcellular location">
    <subcellularLocation>
        <location evidence="1">Cell membrane</location>
        <topology evidence="1">Multi-pass membrane protein</topology>
    </subcellularLocation>
</comment>
<feature type="transmembrane region" description="Helical" evidence="7">
    <location>
        <begin position="57"/>
        <end position="76"/>
    </location>
</feature>
<keyword evidence="5 7" id="KW-1133">Transmembrane helix</keyword>
<dbReference type="Proteomes" id="UP000823634">
    <property type="component" value="Unassembled WGS sequence"/>
</dbReference>
<evidence type="ECO:0000256" key="7">
    <source>
        <dbReference type="SAM" id="Phobius"/>
    </source>
</evidence>
<evidence type="ECO:0000256" key="1">
    <source>
        <dbReference type="ARBA" id="ARBA00004651"/>
    </source>
</evidence>
<keyword evidence="3" id="KW-0547">Nucleotide-binding</keyword>
<accession>A0A9D9DIB7</accession>